<dbReference type="InParanoid" id="B3S519"/>
<dbReference type="PhylomeDB" id="B3S519"/>
<organism evidence="12 13">
    <name type="scientific">Trichoplax adhaerens</name>
    <name type="common">Trichoplax reptans</name>
    <dbReference type="NCBI Taxonomy" id="10228"/>
    <lineage>
        <taxon>Eukaryota</taxon>
        <taxon>Metazoa</taxon>
        <taxon>Placozoa</taxon>
        <taxon>Uniplacotomia</taxon>
        <taxon>Trichoplacea</taxon>
        <taxon>Trichoplacidae</taxon>
        <taxon>Trichoplax</taxon>
    </lineage>
</organism>
<feature type="domain" description="Mnd1 HTH" evidence="10">
    <location>
        <begin position="16"/>
        <end position="75"/>
    </location>
</feature>
<dbReference type="InterPro" id="IPR040453">
    <property type="entry name" value="Mnd1_HTH"/>
</dbReference>
<keyword evidence="7" id="KW-0469">Meiosis</keyword>
<dbReference type="InterPro" id="IPR005647">
    <property type="entry name" value="Mnd1"/>
</dbReference>
<evidence type="ECO:0000256" key="3">
    <source>
        <dbReference type="ARBA" id="ARBA00013726"/>
    </source>
</evidence>
<dbReference type="STRING" id="10228.B3S519"/>
<dbReference type="GO" id="GO:0003690">
    <property type="term" value="F:double-stranded DNA binding"/>
    <property type="evidence" value="ECO:0007669"/>
    <property type="project" value="InterPro"/>
</dbReference>
<reference evidence="12 13" key="1">
    <citation type="journal article" date="2008" name="Nature">
        <title>The Trichoplax genome and the nature of placozoans.</title>
        <authorList>
            <person name="Srivastava M."/>
            <person name="Begovic E."/>
            <person name="Chapman J."/>
            <person name="Putnam N.H."/>
            <person name="Hellsten U."/>
            <person name="Kawashima T."/>
            <person name="Kuo A."/>
            <person name="Mitros T."/>
            <person name="Salamov A."/>
            <person name="Carpenter M.L."/>
            <person name="Signorovitch A.Y."/>
            <person name="Moreno M.A."/>
            <person name="Kamm K."/>
            <person name="Grimwood J."/>
            <person name="Schmutz J."/>
            <person name="Shapiro H."/>
            <person name="Grigoriev I.V."/>
            <person name="Buss L.W."/>
            <person name="Schierwater B."/>
            <person name="Dellaporta S.L."/>
            <person name="Rokhsar D.S."/>
        </authorList>
    </citation>
    <scope>NUCLEOTIDE SEQUENCE [LARGE SCALE GENOMIC DNA]</scope>
    <source>
        <strain evidence="12 13">Grell-BS-1999</strain>
    </source>
</reference>
<dbReference type="FunCoup" id="B3S519">
    <property type="interactions" value="276"/>
</dbReference>
<gene>
    <name evidence="12" type="ORF">TRIADDRAFT_50659</name>
</gene>
<dbReference type="CTD" id="6756426"/>
<dbReference type="InterPro" id="IPR040661">
    <property type="entry name" value="LZ3wCH"/>
</dbReference>
<evidence type="ECO:0000256" key="1">
    <source>
        <dbReference type="ARBA" id="ARBA00004123"/>
    </source>
</evidence>
<evidence type="ECO:0000256" key="6">
    <source>
        <dbReference type="ARBA" id="ARBA00023242"/>
    </source>
</evidence>
<comment type="function">
    <text evidence="8">Required for proper homologous chromosome pairing and efficient cross-over and intragenic recombination during meiosis.</text>
</comment>
<dbReference type="OrthoDB" id="273345at2759"/>
<keyword evidence="4 9" id="KW-0175">Coiled coil</keyword>
<comment type="subcellular location">
    <subcellularLocation>
        <location evidence="1 8">Nucleus</location>
    </subcellularLocation>
</comment>
<name>B3S519_TRIAD</name>
<evidence type="ECO:0000313" key="13">
    <source>
        <dbReference type="Proteomes" id="UP000009022"/>
    </source>
</evidence>
<dbReference type="HOGENOM" id="CLU_080628_3_1_1"/>
<evidence type="ECO:0000256" key="5">
    <source>
        <dbReference type="ARBA" id="ARBA00023172"/>
    </source>
</evidence>
<dbReference type="Pfam" id="PF18517">
    <property type="entry name" value="LZ3wCH"/>
    <property type="match status" value="1"/>
</dbReference>
<protein>
    <recommendedName>
        <fullName evidence="3 8">Meiotic nuclear division protein 1 homolog</fullName>
    </recommendedName>
</protein>
<keyword evidence="6 8" id="KW-0539">Nucleus</keyword>
<sequence>MSKRRGLSFEEKRSRMLELFYETKNFYQLKELEKIAQKQKGITSMSVKDVLQSLVDDAMVEQDKIGTSNYFWSFPSKATNQRKRKLETLKSQISECEMKKKKLQQSKDDHANCRKDTDKRKTLLEKIEELSSRRDSLTVELRQYQGCDPELVEEAKLLKKVSLEAANRWTDNIFSIKSWCRNKFCFEDKVIDKQFGIPEDFDYVE</sequence>
<keyword evidence="5" id="KW-0233">DNA recombination</keyword>
<dbReference type="Pfam" id="PF03962">
    <property type="entry name" value="Mnd1"/>
    <property type="match status" value="1"/>
</dbReference>
<dbReference type="GeneID" id="6756426"/>
<dbReference type="Proteomes" id="UP000009022">
    <property type="component" value="Unassembled WGS sequence"/>
</dbReference>
<dbReference type="PIRSF" id="PIRSF026991">
    <property type="entry name" value="Mnd1"/>
    <property type="match status" value="1"/>
</dbReference>
<evidence type="ECO:0000259" key="11">
    <source>
        <dbReference type="Pfam" id="PF18517"/>
    </source>
</evidence>
<dbReference type="RefSeq" id="XP_002115343.1">
    <property type="nucleotide sequence ID" value="XM_002115307.1"/>
</dbReference>
<feature type="coiled-coil region" evidence="9">
    <location>
        <begin position="86"/>
        <end position="140"/>
    </location>
</feature>
<dbReference type="PANTHER" id="PTHR31398">
    <property type="entry name" value="MEIOTIC NUCLEAR DIVISION PROTEIN 1 HOMOLOG"/>
    <property type="match status" value="1"/>
</dbReference>
<dbReference type="EMBL" id="DS985250">
    <property type="protein sequence ID" value="EDV22188.1"/>
    <property type="molecule type" value="Genomic_DNA"/>
</dbReference>
<dbReference type="OMA" id="VCYWAFP"/>
<evidence type="ECO:0000256" key="7">
    <source>
        <dbReference type="ARBA" id="ARBA00023254"/>
    </source>
</evidence>
<dbReference type="GO" id="GO:0005634">
    <property type="term" value="C:nucleus"/>
    <property type="evidence" value="ECO:0007669"/>
    <property type="project" value="UniProtKB-SubCell"/>
</dbReference>
<evidence type="ECO:0000256" key="2">
    <source>
        <dbReference type="ARBA" id="ARBA00005981"/>
    </source>
</evidence>
<evidence type="ECO:0000256" key="4">
    <source>
        <dbReference type="ARBA" id="ARBA00023054"/>
    </source>
</evidence>
<keyword evidence="13" id="KW-1185">Reference proteome</keyword>
<evidence type="ECO:0000259" key="10">
    <source>
        <dbReference type="Pfam" id="PF03962"/>
    </source>
</evidence>
<dbReference type="GO" id="GO:0007131">
    <property type="term" value="P:reciprocal meiotic recombination"/>
    <property type="evidence" value="ECO:0000318"/>
    <property type="project" value="GO_Central"/>
</dbReference>
<dbReference type="KEGG" id="tad:TRIADDRAFT_50659"/>
<dbReference type="AlphaFoldDB" id="B3S519"/>
<accession>B3S519</accession>
<dbReference type="eggNOG" id="KOG3433">
    <property type="taxonomic scope" value="Eukaryota"/>
</dbReference>
<dbReference type="PANTHER" id="PTHR31398:SF0">
    <property type="entry name" value="MEIOTIC NUCLEAR DIVISION PROTEIN 1 HOMOLOG"/>
    <property type="match status" value="1"/>
</dbReference>
<feature type="domain" description="Leucine zipper with capping helix" evidence="11">
    <location>
        <begin position="151"/>
        <end position="204"/>
    </location>
</feature>
<proteinExistence type="inferred from homology"/>
<evidence type="ECO:0000256" key="8">
    <source>
        <dbReference type="PIRNR" id="PIRNR026991"/>
    </source>
</evidence>
<evidence type="ECO:0000313" key="12">
    <source>
        <dbReference type="EMBL" id="EDV22188.1"/>
    </source>
</evidence>
<evidence type="ECO:0000256" key="9">
    <source>
        <dbReference type="SAM" id="Coils"/>
    </source>
</evidence>
<comment type="similarity">
    <text evidence="2 8">Belongs to the MND1 family.</text>
</comment>